<name>A0AAV9NP58_9EURO</name>
<dbReference type="InterPro" id="IPR021460">
    <property type="entry name" value="DUF3112"/>
</dbReference>
<sequence length="267" mass="30564">MILRIVWANYPHDVQIAIAAQIFVSAGVLLLFVINLIFAQRITRAAHPHFGWHKILSIAFKALYALVIAMLAMVITATVQSFYTLNPDIKRIDRDLQMTASTYFLFISFLPIVLVIVGLIVPRQTRVEKFGSGRWRSKIAILLTSAFLLCLGATFRIATMYKNPRPLNNPAWYHAKWCFYFFNFVIEIIVVYLYLLLRVDRRFHIPNGSKGPGDYSSEQMQHSPTQTSDTPPRLSLNSTTRILSEEELFDDDYSFEGTVNKEDHSPA</sequence>
<dbReference type="PANTHER" id="PTHR35184:SF1">
    <property type="entry name" value="INTEGRAL MEMBRANE PROTEIN"/>
    <property type="match status" value="1"/>
</dbReference>
<feature type="transmembrane region" description="Helical" evidence="2">
    <location>
        <begin position="141"/>
        <end position="159"/>
    </location>
</feature>
<organism evidence="3 4">
    <name type="scientific">Exophiala bonariae</name>
    <dbReference type="NCBI Taxonomy" id="1690606"/>
    <lineage>
        <taxon>Eukaryota</taxon>
        <taxon>Fungi</taxon>
        <taxon>Dikarya</taxon>
        <taxon>Ascomycota</taxon>
        <taxon>Pezizomycotina</taxon>
        <taxon>Eurotiomycetes</taxon>
        <taxon>Chaetothyriomycetidae</taxon>
        <taxon>Chaetothyriales</taxon>
        <taxon>Herpotrichiellaceae</taxon>
        <taxon>Exophiala</taxon>
    </lineage>
</organism>
<keyword evidence="2" id="KW-1133">Transmembrane helix</keyword>
<dbReference type="Proteomes" id="UP001358417">
    <property type="component" value="Unassembled WGS sequence"/>
</dbReference>
<dbReference type="AlphaFoldDB" id="A0AAV9NP58"/>
<feature type="transmembrane region" description="Helical" evidence="2">
    <location>
        <begin position="58"/>
        <end position="83"/>
    </location>
</feature>
<dbReference type="EMBL" id="JAVRRD010000004">
    <property type="protein sequence ID" value="KAK5060146.1"/>
    <property type="molecule type" value="Genomic_DNA"/>
</dbReference>
<keyword evidence="2" id="KW-0812">Transmembrane</keyword>
<feature type="compositionally biased region" description="Polar residues" evidence="1">
    <location>
        <begin position="216"/>
        <end position="242"/>
    </location>
</feature>
<dbReference type="RefSeq" id="XP_064709967.1">
    <property type="nucleotide sequence ID" value="XM_064853568.1"/>
</dbReference>
<feature type="transmembrane region" description="Helical" evidence="2">
    <location>
        <begin position="16"/>
        <end position="38"/>
    </location>
</feature>
<accession>A0AAV9NP58</accession>
<comment type="caution">
    <text evidence="3">The sequence shown here is derived from an EMBL/GenBank/DDBJ whole genome shotgun (WGS) entry which is preliminary data.</text>
</comment>
<feature type="transmembrane region" description="Helical" evidence="2">
    <location>
        <begin position="179"/>
        <end position="197"/>
    </location>
</feature>
<gene>
    <name evidence="3" type="ORF">LTR84_010030</name>
</gene>
<feature type="region of interest" description="Disordered" evidence="1">
    <location>
        <begin position="210"/>
        <end position="267"/>
    </location>
</feature>
<dbReference type="GeneID" id="89978188"/>
<dbReference type="Pfam" id="PF11309">
    <property type="entry name" value="DUF3112"/>
    <property type="match status" value="1"/>
</dbReference>
<dbReference type="PANTHER" id="PTHR35184">
    <property type="entry name" value="YALI0C10208P"/>
    <property type="match status" value="1"/>
</dbReference>
<evidence type="ECO:0000256" key="1">
    <source>
        <dbReference type="SAM" id="MobiDB-lite"/>
    </source>
</evidence>
<evidence type="ECO:0000313" key="3">
    <source>
        <dbReference type="EMBL" id="KAK5060146.1"/>
    </source>
</evidence>
<keyword evidence="4" id="KW-1185">Reference proteome</keyword>
<protein>
    <submittedName>
        <fullName evidence="3">Uncharacterized protein</fullName>
    </submittedName>
</protein>
<reference evidence="3 4" key="1">
    <citation type="submission" date="2023-08" db="EMBL/GenBank/DDBJ databases">
        <title>Black Yeasts Isolated from many extreme environments.</title>
        <authorList>
            <person name="Coleine C."/>
            <person name="Stajich J.E."/>
            <person name="Selbmann L."/>
        </authorList>
    </citation>
    <scope>NUCLEOTIDE SEQUENCE [LARGE SCALE GENOMIC DNA]</scope>
    <source>
        <strain evidence="3 4">CCFEE 5792</strain>
    </source>
</reference>
<evidence type="ECO:0000256" key="2">
    <source>
        <dbReference type="SAM" id="Phobius"/>
    </source>
</evidence>
<keyword evidence="2" id="KW-0472">Membrane</keyword>
<proteinExistence type="predicted"/>
<evidence type="ECO:0000313" key="4">
    <source>
        <dbReference type="Proteomes" id="UP001358417"/>
    </source>
</evidence>
<feature type="compositionally biased region" description="Acidic residues" evidence="1">
    <location>
        <begin position="245"/>
        <end position="254"/>
    </location>
</feature>
<feature type="transmembrane region" description="Helical" evidence="2">
    <location>
        <begin position="103"/>
        <end position="121"/>
    </location>
</feature>